<dbReference type="InterPro" id="IPR001965">
    <property type="entry name" value="Znf_PHD"/>
</dbReference>
<dbReference type="InterPro" id="IPR000569">
    <property type="entry name" value="HECT_dom"/>
</dbReference>
<dbReference type="InterPro" id="IPR011011">
    <property type="entry name" value="Znf_FYVE_PHD"/>
</dbReference>
<name>A0A6P3W339_CLUHA</name>
<protein>
    <submittedName>
        <fullName evidence="13">G2/M phase-specific E3 ubiquitin-protein ligase</fullName>
    </submittedName>
</protein>
<dbReference type="InterPro" id="IPR059102">
    <property type="entry name" value="PHD_PHF7/G2E3-like"/>
</dbReference>
<accession>A0A6P3W339</accession>
<feature type="domain" description="PHD-type" evidence="11">
    <location>
        <begin position="13"/>
        <end position="130"/>
    </location>
</feature>
<proteinExistence type="predicted"/>
<dbReference type="GO" id="GO:0005634">
    <property type="term" value="C:nucleus"/>
    <property type="evidence" value="ECO:0007669"/>
    <property type="project" value="TreeGrafter"/>
</dbReference>
<dbReference type="InterPro" id="IPR051188">
    <property type="entry name" value="PHD-type_Zinc_Finger"/>
</dbReference>
<feature type="domain" description="HECT" evidence="10">
    <location>
        <begin position="333"/>
        <end position="687"/>
    </location>
</feature>
<dbReference type="KEGG" id="char:105905072"/>
<dbReference type="AlphaFoldDB" id="A0A6P3W339"/>
<evidence type="ECO:0000256" key="1">
    <source>
        <dbReference type="ARBA" id="ARBA00004123"/>
    </source>
</evidence>
<dbReference type="GeneID" id="105905072"/>
<dbReference type="Pfam" id="PF13771">
    <property type="entry name" value="zf-HC5HC2H"/>
    <property type="match status" value="1"/>
</dbReference>
<keyword evidence="8" id="KW-0539">Nucleus</keyword>
<evidence type="ECO:0000259" key="11">
    <source>
        <dbReference type="PROSITE" id="PS51805"/>
    </source>
</evidence>
<evidence type="ECO:0000256" key="3">
    <source>
        <dbReference type="ARBA" id="ARBA00022679"/>
    </source>
</evidence>
<dbReference type="InterPro" id="IPR013083">
    <property type="entry name" value="Znf_RING/FYVE/PHD"/>
</dbReference>
<dbReference type="GO" id="GO:0004842">
    <property type="term" value="F:ubiquitin-protein transferase activity"/>
    <property type="evidence" value="ECO:0007669"/>
    <property type="project" value="InterPro"/>
</dbReference>
<organism evidence="12 13">
    <name type="scientific">Clupea harengus</name>
    <name type="common">Atlantic herring</name>
    <dbReference type="NCBI Taxonomy" id="7950"/>
    <lineage>
        <taxon>Eukaryota</taxon>
        <taxon>Metazoa</taxon>
        <taxon>Chordata</taxon>
        <taxon>Craniata</taxon>
        <taxon>Vertebrata</taxon>
        <taxon>Euteleostomi</taxon>
        <taxon>Actinopterygii</taxon>
        <taxon>Neopterygii</taxon>
        <taxon>Teleostei</taxon>
        <taxon>Clupei</taxon>
        <taxon>Clupeiformes</taxon>
        <taxon>Clupeoidei</taxon>
        <taxon>Clupeidae</taxon>
        <taxon>Clupea</taxon>
    </lineage>
</organism>
<dbReference type="Pfam" id="PF26054">
    <property type="entry name" value="PHD_G2E3"/>
    <property type="match status" value="1"/>
</dbReference>
<evidence type="ECO:0000313" key="13">
    <source>
        <dbReference type="RefSeq" id="XP_012688503.2"/>
    </source>
</evidence>
<evidence type="ECO:0000256" key="8">
    <source>
        <dbReference type="ARBA" id="ARBA00023242"/>
    </source>
</evidence>
<evidence type="ECO:0000256" key="7">
    <source>
        <dbReference type="ARBA" id="ARBA00022833"/>
    </source>
</evidence>
<dbReference type="Gene3D" id="3.90.1750.10">
    <property type="entry name" value="Hect, E3 ligase catalytic domains"/>
    <property type="match status" value="1"/>
</dbReference>
<sequence>MKRTKESVKPNLVDVCQLCKRSDDSPEKYGEKITIPEHKLTIHYFCLLMASGICQRGGEDEGVHGFLVDDIVKEVQRASRLKCNCCKQKGAAIGCSVKSCRKTVHFPCGVQLEFLYQFTDLFPSFCREHRPTQTCTVPPNGPLSCSVCLEPIEPVLSYSVLKCPACHGSWFHRDCVQLQAQNAAQFFFRCTICSNQESFQAEMLRMGVHIPERDASWELEDNAYSDLLQVYQHCDAFTCQSSLGRDFSAESGKFEIIRCSFCGSNGTHRKCSSLKANQNNWVCCGCKSVVDGTATLPRHIQSPVSERHEKRKRLSTRNSSVLSKRRLLHSSPRAILLELSSRIRGEQPGGRLEVREGRLLEAGLELLRRPDFNPELGISVHFAGEHQFHGSSDLRRFFRFLLQSIQTSSLFKGPEGDKNLALDSQAVRQDRYYEMGCLMALSMLHGGPPPSFFSKALYFSLFHFPKDFQFSFSDLNEIGLVNKMRKIKECRTAEGLREAMKSMSEYLEVSGCNREVETGHEKYALLDDMLNFHMMVRLQLPLQRFREGLRTMGVYEQIQMTPEAFYQLFCFPQEKLCADSMVTMFSPQFSEREDYRAREGLTAKHWQQFLTECEEGRCASSLEDVLVFATSSDTIPAVGFVPPPTMSFLPAADPSYAFPQRQPDANRLLLPVTPSYSSFKKNMEYAVCQVTVIQDP</sequence>
<dbReference type="CTD" id="55632"/>
<evidence type="ECO:0000256" key="2">
    <source>
        <dbReference type="ARBA" id="ARBA00004906"/>
    </source>
</evidence>
<keyword evidence="4" id="KW-0479">Metal-binding</keyword>
<evidence type="ECO:0000313" key="12">
    <source>
        <dbReference type="Proteomes" id="UP000515152"/>
    </source>
</evidence>
<keyword evidence="3" id="KW-0808">Transferase</keyword>
<evidence type="ECO:0000259" key="10">
    <source>
        <dbReference type="PROSITE" id="PS50237"/>
    </source>
</evidence>
<reference evidence="13" key="1">
    <citation type="submission" date="2025-08" db="UniProtKB">
        <authorList>
            <consortium name="RefSeq"/>
        </authorList>
    </citation>
    <scope>IDENTIFICATION</scope>
</reference>
<dbReference type="PROSITE" id="PS50237">
    <property type="entry name" value="HECT"/>
    <property type="match status" value="1"/>
</dbReference>
<dbReference type="RefSeq" id="XP_012688503.2">
    <property type="nucleotide sequence ID" value="XM_012833049.3"/>
</dbReference>
<dbReference type="SUPFAM" id="SSF56204">
    <property type="entry name" value="Hect, E3 ligase catalytic domain"/>
    <property type="match status" value="1"/>
</dbReference>
<evidence type="ECO:0000256" key="9">
    <source>
        <dbReference type="PROSITE-ProRule" id="PRU00104"/>
    </source>
</evidence>
<dbReference type="SUPFAM" id="SSF57903">
    <property type="entry name" value="FYVE/PHD zinc finger"/>
    <property type="match status" value="2"/>
</dbReference>
<dbReference type="CDD" id="cd15669">
    <property type="entry name" value="ePHD_PHF7_G2E3_like"/>
    <property type="match status" value="1"/>
</dbReference>
<dbReference type="PROSITE" id="PS01359">
    <property type="entry name" value="ZF_PHD_1"/>
    <property type="match status" value="1"/>
</dbReference>
<dbReference type="InterPro" id="IPR019786">
    <property type="entry name" value="Zinc_finger_PHD-type_CS"/>
</dbReference>
<keyword evidence="12" id="KW-1185">Reference proteome</keyword>
<dbReference type="GO" id="GO:0008270">
    <property type="term" value="F:zinc ion binding"/>
    <property type="evidence" value="ECO:0007669"/>
    <property type="project" value="UniProtKB-KW"/>
</dbReference>
<dbReference type="Proteomes" id="UP000515152">
    <property type="component" value="Chromosome 14"/>
</dbReference>
<keyword evidence="5" id="KW-0863">Zinc-finger</keyword>
<dbReference type="InterPro" id="IPR035983">
    <property type="entry name" value="Hect_E3_ubiquitin_ligase"/>
</dbReference>
<dbReference type="InterPro" id="IPR042013">
    <property type="entry name" value="PHF7/G2E3_ePHD"/>
</dbReference>
<evidence type="ECO:0000256" key="4">
    <source>
        <dbReference type="ARBA" id="ARBA00022723"/>
    </source>
</evidence>
<keyword evidence="7" id="KW-0862">Zinc</keyword>
<dbReference type="PROSITE" id="PS51805">
    <property type="entry name" value="EPHD"/>
    <property type="match status" value="1"/>
</dbReference>
<dbReference type="Pfam" id="PF00632">
    <property type="entry name" value="HECT"/>
    <property type="match status" value="1"/>
</dbReference>
<gene>
    <name evidence="13" type="primary">g2e3</name>
</gene>
<evidence type="ECO:0000256" key="6">
    <source>
        <dbReference type="ARBA" id="ARBA00022786"/>
    </source>
</evidence>
<dbReference type="PANTHER" id="PTHR12420">
    <property type="entry name" value="PHD FINGER PROTEIN"/>
    <property type="match status" value="1"/>
</dbReference>
<dbReference type="SMART" id="SM00249">
    <property type="entry name" value="PHD"/>
    <property type="match status" value="2"/>
</dbReference>
<dbReference type="PANTHER" id="PTHR12420:SF42">
    <property type="entry name" value="G2_M PHASE-SPECIFIC E3 UBIQUITIN-PROTEIN LIGASE"/>
    <property type="match status" value="1"/>
</dbReference>
<dbReference type="InterPro" id="IPR034732">
    <property type="entry name" value="EPHD"/>
</dbReference>
<comment type="pathway">
    <text evidence="2">Protein modification; protein ubiquitination.</text>
</comment>
<evidence type="ECO:0000256" key="5">
    <source>
        <dbReference type="ARBA" id="ARBA00022771"/>
    </source>
</evidence>
<dbReference type="OrthoDB" id="512616at2759"/>
<dbReference type="Gene3D" id="3.30.40.10">
    <property type="entry name" value="Zinc/RING finger domain, C3HC4 (zinc finger)"/>
    <property type="match status" value="3"/>
</dbReference>
<keyword evidence="6 9" id="KW-0833">Ubl conjugation pathway</keyword>
<comment type="caution">
    <text evidence="9">Lacks conserved residue(s) required for the propagation of feature annotation.</text>
</comment>
<comment type="subcellular location">
    <subcellularLocation>
        <location evidence="1">Nucleus</location>
    </subcellularLocation>
</comment>